<dbReference type="Proteomes" id="UP000177506">
    <property type="component" value="Unassembled WGS sequence"/>
</dbReference>
<keyword evidence="2" id="KW-1185">Reference proteome</keyword>
<dbReference type="RefSeq" id="WP_070746027.1">
    <property type="nucleotide sequence ID" value="NZ_MDZA01000410.1"/>
</dbReference>
<accession>A0A1G1SZK7</accession>
<evidence type="ECO:0000313" key="1">
    <source>
        <dbReference type="EMBL" id="OGX84021.1"/>
    </source>
</evidence>
<organism evidence="1 2">
    <name type="scientific">Hymenobacter coccineus</name>
    <dbReference type="NCBI Taxonomy" id="1908235"/>
    <lineage>
        <taxon>Bacteria</taxon>
        <taxon>Pseudomonadati</taxon>
        <taxon>Bacteroidota</taxon>
        <taxon>Cytophagia</taxon>
        <taxon>Cytophagales</taxon>
        <taxon>Hymenobacteraceae</taxon>
        <taxon>Hymenobacter</taxon>
    </lineage>
</organism>
<sequence length="132" mass="14881">MRHRLLAESPTLVLDYDAVDDLLHARWGPAQTLASTQAGYEQILTVLPAQHCHRLLDDRRQSHLMWDELATWVATDWYPRAHQAGLLRHAVVFAEDFFGHLATELVLARVNGNGQLMGFSSEAAARQMLLVP</sequence>
<reference evidence="1 2" key="1">
    <citation type="submission" date="2016-08" db="EMBL/GenBank/DDBJ databases">
        <title>Hymenobacter coccineus sp. nov., Hymenobacter lapidarius sp. nov. and Hymenobacter glacialis sp. nov., isolated from Antarctic soil.</title>
        <authorList>
            <person name="Sedlacek I."/>
            <person name="Kralova S."/>
            <person name="Kyrova K."/>
            <person name="Maslanova I."/>
            <person name="Stankova E."/>
            <person name="Vrbovska V."/>
            <person name="Nemec M."/>
            <person name="Bartak M."/>
            <person name="Svec P."/>
            <person name="Busse H.-J."/>
            <person name="Pantucek R."/>
        </authorList>
    </citation>
    <scope>NUCLEOTIDE SEQUENCE [LARGE SCALE GENOMIC DNA]</scope>
    <source>
        <strain evidence="1 2">CCM 8649</strain>
    </source>
</reference>
<gene>
    <name evidence="1" type="ORF">BEN49_11885</name>
</gene>
<evidence type="ECO:0000313" key="2">
    <source>
        <dbReference type="Proteomes" id="UP000177506"/>
    </source>
</evidence>
<proteinExistence type="predicted"/>
<dbReference type="AlphaFoldDB" id="A0A1G1SZK7"/>
<comment type="caution">
    <text evidence="1">The sequence shown here is derived from an EMBL/GenBank/DDBJ whole genome shotgun (WGS) entry which is preliminary data.</text>
</comment>
<protein>
    <submittedName>
        <fullName evidence="1">Uncharacterized protein</fullName>
    </submittedName>
</protein>
<name>A0A1G1SZK7_9BACT</name>
<dbReference type="OrthoDB" id="893408at2"/>
<dbReference type="EMBL" id="MDZA01000410">
    <property type="protein sequence ID" value="OGX84021.1"/>
    <property type="molecule type" value="Genomic_DNA"/>
</dbReference>